<dbReference type="NCBIfam" id="NF046080">
    <property type="entry name" value="PID_CTERM"/>
    <property type="match status" value="1"/>
</dbReference>
<keyword evidence="1" id="KW-0812">Transmembrane</keyword>
<keyword evidence="4" id="KW-1185">Reference proteome</keyword>
<feature type="transmembrane region" description="Helical" evidence="1">
    <location>
        <begin position="44"/>
        <end position="61"/>
    </location>
</feature>
<evidence type="ECO:0000313" key="4">
    <source>
        <dbReference type="Proteomes" id="UP000262802"/>
    </source>
</evidence>
<dbReference type="EMBL" id="CP032317">
    <property type="protein sequence ID" value="AYA38831.1"/>
    <property type="molecule type" value="Genomic_DNA"/>
</dbReference>
<evidence type="ECO:0000256" key="1">
    <source>
        <dbReference type="SAM" id="Phobius"/>
    </source>
</evidence>
<keyword evidence="1" id="KW-1133">Transmembrane helix</keyword>
<sequence length="65" mass="6640">MRITVLALLVMLVNSVSALAQGPGTGGPTPNIPNPPTEIPIDGGVSLLVAAAGALGIRQLTRRRR</sequence>
<keyword evidence="1" id="KW-0472">Membrane</keyword>
<organism evidence="3 4">
    <name type="scientific">Hymenobacter oligotrophus</name>
    <dbReference type="NCBI Taxonomy" id="2319843"/>
    <lineage>
        <taxon>Bacteria</taxon>
        <taxon>Pseudomonadati</taxon>
        <taxon>Bacteroidota</taxon>
        <taxon>Cytophagia</taxon>
        <taxon>Cytophagales</taxon>
        <taxon>Hymenobacteraceae</taxon>
        <taxon>Hymenobacter</taxon>
    </lineage>
</organism>
<evidence type="ECO:0008006" key="5">
    <source>
        <dbReference type="Google" id="ProtNLM"/>
    </source>
</evidence>
<accession>A0A3B7RD28</accession>
<feature type="signal peptide" evidence="2">
    <location>
        <begin position="1"/>
        <end position="20"/>
    </location>
</feature>
<name>A0A3B7RD28_9BACT</name>
<protein>
    <recommendedName>
        <fullName evidence="5">VPDSG-CTERM sorting domain-containing protein</fullName>
    </recommendedName>
</protein>
<reference evidence="3 4" key="1">
    <citation type="submission" date="2018-09" db="EMBL/GenBank/DDBJ databases">
        <title>Hymenobacter medium sp. nov., isolated from R2A medium.</title>
        <authorList>
            <person name="Yingchao G."/>
        </authorList>
    </citation>
    <scope>NUCLEOTIDE SEQUENCE [LARGE SCALE GENOMIC DNA]</scope>
    <source>
        <strain evidence="4">sh-6</strain>
    </source>
</reference>
<evidence type="ECO:0000313" key="3">
    <source>
        <dbReference type="EMBL" id="AYA38831.1"/>
    </source>
</evidence>
<dbReference type="InterPro" id="IPR058207">
    <property type="entry name" value="PID_CTERM"/>
</dbReference>
<evidence type="ECO:0000256" key="2">
    <source>
        <dbReference type="SAM" id="SignalP"/>
    </source>
</evidence>
<dbReference type="Proteomes" id="UP000262802">
    <property type="component" value="Chromosome"/>
</dbReference>
<feature type="chain" id="PRO_5017640275" description="VPDSG-CTERM sorting domain-containing protein" evidence="2">
    <location>
        <begin position="21"/>
        <end position="65"/>
    </location>
</feature>
<keyword evidence="2" id="KW-0732">Signal</keyword>
<dbReference type="AlphaFoldDB" id="A0A3B7RD28"/>
<gene>
    <name evidence="3" type="ORF">D3Y59_06600</name>
</gene>
<proteinExistence type="predicted"/>
<dbReference type="KEGG" id="hyh:D3Y59_06600"/>